<organism evidence="7 8">
    <name type="scientific">Candidatus Acidianus copahuensis</name>
    <dbReference type="NCBI Taxonomy" id="1160895"/>
    <lineage>
        <taxon>Archaea</taxon>
        <taxon>Thermoproteota</taxon>
        <taxon>Thermoprotei</taxon>
        <taxon>Sulfolobales</taxon>
        <taxon>Sulfolobaceae</taxon>
        <taxon>Acidianus</taxon>
    </lineage>
</organism>
<feature type="compositionally biased region" description="Low complexity" evidence="4">
    <location>
        <begin position="53"/>
        <end position="66"/>
    </location>
</feature>
<sequence length="224" mass="24930">MTWKCSICGYENPDDAVFCLHCGAKKPEAREVSENAEVPQINEQLPQEGENIQLSEQQTPQSTEQQVTGELKENVSEQQSISEPSLPQTSSALQTEIQDQKKEETIQEQQSQQVQESKYYIIFIATPASALNKSKVPLDFDVFENISLGRSPENVIVIPDSEISRRHAVLSLKSGVLYIEDLNSTNGTYIYDGKVFQPIKGSAEISPNTVVKLGNSTIIKIVRE</sequence>
<protein>
    <submittedName>
        <fullName evidence="7">Signal peptide protein</fullName>
    </submittedName>
</protein>
<evidence type="ECO:0000259" key="5">
    <source>
        <dbReference type="PROSITE" id="PS50006"/>
    </source>
</evidence>
<feature type="compositionally biased region" description="Polar residues" evidence="4">
    <location>
        <begin position="76"/>
        <end position="95"/>
    </location>
</feature>
<dbReference type="InterPro" id="IPR026870">
    <property type="entry name" value="Zinc_ribbon_dom"/>
</dbReference>
<evidence type="ECO:0000256" key="1">
    <source>
        <dbReference type="ARBA" id="ARBA00022723"/>
    </source>
</evidence>
<dbReference type="InterPro" id="IPR008984">
    <property type="entry name" value="SMAD_FHA_dom_sf"/>
</dbReference>
<dbReference type="PROSITE" id="PS01358">
    <property type="entry name" value="ZF_RANBP2_1"/>
    <property type="match status" value="1"/>
</dbReference>
<evidence type="ECO:0000259" key="6">
    <source>
        <dbReference type="PROSITE" id="PS50199"/>
    </source>
</evidence>
<dbReference type="InterPro" id="IPR001876">
    <property type="entry name" value="Znf_RanBP2"/>
</dbReference>
<dbReference type="EMBL" id="JFZT01000045">
    <property type="protein sequence ID" value="EZQ04714.1"/>
    <property type="molecule type" value="Genomic_DNA"/>
</dbReference>
<feature type="region of interest" description="Disordered" evidence="4">
    <location>
        <begin position="30"/>
        <end position="109"/>
    </location>
</feature>
<dbReference type="Pfam" id="PF00498">
    <property type="entry name" value="FHA"/>
    <property type="match status" value="1"/>
</dbReference>
<dbReference type="Proteomes" id="UP000024332">
    <property type="component" value="Unassembled WGS sequence"/>
</dbReference>
<dbReference type="Gene3D" id="4.10.1060.10">
    <property type="entry name" value="Zinc finger, RanBP2-type"/>
    <property type="match status" value="1"/>
</dbReference>
<evidence type="ECO:0000313" key="8">
    <source>
        <dbReference type="Proteomes" id="UP000024332"/>
    </source>
</evidence>
<dbReference type="AlphaFoldDB" id="A0A031LNJ1"/>
<dbReference type="STRING" id="1160895.CM19_08335"/>
<dbReference type="CDD" id="cd22680">
    <property type="entry name" value="FHA_ArnA-like"/>
    <property type="match status" value="1"/>
</dbReference>
<dbReference type="PROSITE" id="PS50199">
    <property type="entry name" value="ZF_RANBP2_2"/>
    <property type="match status" value="1"/>
</dbReference>
<keyword evidence="8" id="KW-1185">Reference proteome</keyword>
<feature type="domain" description="RanBP2-type" evidence="6">
    <location>
        <begin position="1"/>
        <end position="28"/>
    </location>
</feature>
<gene>
    <name evidence="7" type="ORF">CM19_08335</name>
</gene>
<reference evidence="7 8" key="1">
    <citation type="submission" date="2014-03" db="EMBL/GenBank/DDBJ databases">
        <title>Draft genome sequence of the novel thermoacidophilic archaea Acidianus copahuensis ALE1 strain, isolated from Copahue volcanic area in Neuquen Argentina.</title>
        <authorList>
            <person name="Urbieta M.S."/>
            <person name="Rascovan N."/>
            <person name="Castro C."/>
            <person name="Revale S."/>
            <person name="Giaveno M.A."/>
            <person name="Vazquez M.P."/>
            <person name="Donati E.R."/>
        </authorList>
    </citation>
    <scope>NUCLEOTIDE SEQUENCE [LARGE SCALE GENOMIC DNA]</scope>
    <source>
        <strain evidence="7 8">ALE1</strain>
    </source>
</reference>
<feature type="domain" description="FHA" evidence="5">
    <location>
        <begin position="146"/>
        <end position="195"/>
    </location>
</feature>
<accession>A0A031LNJ1</accession>
<proteinExistence type="predicted"/>
<dbReference type="RefSeq" id="WP_048099906.1">
    <property type="nucleotide sequence ID" value="NZ_JFZT01000045.1"/>
</dbReference>
<evidence type="ECO:0000256" key="4">
    <source>
        <dbReference type="SAM" id="MobiDB-lite"/>
    </source>
</evidence>
<evidence type="ECO:0000256" key="3">
    <source>
        <dbReference type="ARBA" id="ARBA00022833"/>
    </source>
</evidence>
<evidence type="ECO:0000313" key="7">
    <source>
        <dbReference type="EMBL" id="EZQ04714.1"/>
    </source>
</evidence>
<keyword evidence="3" id="KW-0862">Zinc</keyword>
<dbReference type="GO" id="GO:0008270">
    <property type="term" value="F:zinc ion binding"/>
    <property type="evidence" value="ECO:0007669"/>
    <property type="project" value="UniProtKB-KW"/>
</dbReference>
<comment type="caution">
    <text evidence="7">The sequence shown here is derived from an EMBL/GenBank/DDBJ whole genome shotgun (WGS) entry which is preliminary data.</text>
</comment>
<dbReference type="SUPFAM" id="SSF49879">
    <property type="entry name" value="SMAD/FHA domain"/>
    <property type="match status" value="1"/>
</dbReference>
<dbReference type="PANTHER" id="PTHR23308">
    <property type="entry name" value="NUCLEAR INHIBITOR OF PROTEIN PHOSPHATASE-1"/>
    <property type="match status" value="1"/>
</dbReference>
<dbReference type="SMART" id="SM00240">
    <property type="entry name" value="FHA"/>
    <property type="match status" value="1"/>
</dbReference>
<name>A0A031LNJ1_9CREN</name>
<dbReference type="InterPro" id="IPR000253">
    <property type="entry name" value="FHA_dom"/>
</dbReference>
<evidence type="ECO:0000256" key="2">
    <source>
        <dbReference type="ARBA" id="ARBA00022771"/>
    </source>
</evidence>
<dbReference type="PROSITE" id="PS50006">
    <property type="entry name" value="FHA_DOMAIN"/>
    <property type="match status" value="1"/>
</dbReference>
<dbReference type="InterPro" id="IPR050923">
    <property type="entry name" value="Cell_Proc_Reg/RNA_Proc"/>
</dbReference>
<keyword evidence="2" id="KW-0863">Zinc-finger</keyword>
<keyword evidence="1" id="KW-0479">Metal-binding</keyword>
<dbReference type="OrthoDB" id="26617at2157"/>
<dbReference type="Gene3D" id="2.60.200.20">
    <property type="match status" value="1"/>
</dbReference>
<dbReference type="Pfam" id="PF13240">
    <property type="entry name" value="Zn_Ribbon_1"/>
    <property type="match status" value="1"/>
</dbReference>